<dbReference type="WBParaSite" id="SSLN_0000558401-mRNA-1">
    <property type="protein sequence ID" value="SSLN_0000558401-mRNA-1"/>
    <property type="gene ID" value="SSLN_0000558401"/>
</dbReference>
<evidence type="ECO:0000259" key="1">
    <source>
        <dbReference type="Pfam" id="PF00078"/>
    </source>
</evidence>
<evidence type="ECO:0000313" key="3">
    <source>
        <dbReference type="Proteomes" id="UP000275846"/>
    </source>
</evidence>
<evidence type="ECO:0000313" key="2">
    <source>
        <dbReference type="EMBL" id="VDL91795.1"/>
    </source>
</evidence>
<feature type="domain" description="Reverse transcriptase" evidence="1">
    <location>
        <begin position="153"/>
        <end position="309"/>
    </location>
</feature>
<dbReference type="AlphaFoldDB" id="A0A183SMG2"/>
<organism evidence="4">
    <name type="scientific">Schistocephalus solidus</name>
    <name type="common">Tapeworm</name>
    <dbReference type="NCBI Taxonomy" id="70667"/>
    <lineage>
        <taxon>Eukaryota</taxon>
        <taxon>Metazoa</taxon>
        <taxon>Spiralia</taxon>
        <taxon>Lophotrochozoa</taxon>
        <taxon>Platyhelminthes</taxon>
        <taxon>Cestoda</taxon>
        <taxon>Eucestoda</taxon>
        <taxon>Diphyllobothriidea</taxon>
        <taxon>Diphyllobothriidae</taxon>
        <taxon>Schistocephalus</taxon>
    </lineage>
</organism>
<dbReference type="PANTHER" id="PTHR47027:SF26">
    <property type="entry name" value="REVERSE TRANSCRIPTASE DOMAIN-CONTAINING PROTEIN"/>
    <property type="match status" value="1"/>
</dbReference>
<gene>
    <name evidence="2" type="ORF">SSLN_LOCUS5410</name>
</gene>
<protein>
    <submittedName>
        <fullName evidence="4">Reverse transcriptase domain-containing protein</fullName>
    </submittedName>
</protein>
<dbReference type="Pfam" id="PF00078">
    <property type="entry name" value="RVT_1"/>
    <property type="match status" value="1"/>
</dbReference>
<dbReference type="Proteomes" id="UP000275846">
    <property type="component" value="Unassembled WGS sequence"/>
</dbReference>
<name>A0A183SMG2_SCHSO</name>
<dbReference type="PANTHER" id="PTHR47027">
    <property type="entry name" value="REVERSE TRANSCRIPTASE DOMAIN-CONTAINING PROTEIN"/>
    <property type="match status" value="1"/>
</dbReference>
<reference evidence="2 3" key="2">
    <citation type="submission" date="2018-11" db="EMBL/GenBank/DDBJ databases">
        <authorList>
            <consortium name="Pathogen Informatics"/>
        </authorList>
    </citation>
    <scope>NUCLEOTIDE SEQUENCE [LARGE SCALE GENOMIC DNA]</scope>
    <source>
        <strain evidence="2 3">NST_G2</strain>
    </source>
</reference>
<dbReference type="STRING" id="70667.A0A183SMG2"/>
<dbReference type="OrthoDB" id="10070415at2759"/>
<accession>A0A183SMG2</accession>
<evidence type="ECO:0000313" key="4">
    <source>
        <dbReference type="WBParaSite" id="SSLN_0000558401-mRNA-1"/>
    </source>
</evidence>
<reference evidence="4" key="1">
    <citation type="submission" date="2016-06" db="UniProtKB">
        <authorList>
            <consortium name="WormBaseParasite"/>
        </authorList>
    </citation>
    <scope>IDENTIFICATION</scope>
</reference>
<keyword evidence="3" id="KW-1185">Reference proteome</keyword>
<sequence>MLLWPPLTGTQLSPVAPRSWVLPSGQTPGDRHDRQAKQDEGLQCCVCLHTRCKDNGIFILRTCAKLRLLLTNTYFRLPTREKATWMHPRSRRWRLLDYDLVRRRDQQDVLVTKAIRDADGWTDQRLVISQMRLRLQPRRKPQDSTTICVYKRKRNRELCDNHRGISLLSIAGIVFARILLNCLNGHLEQGLLPESQCGFRRHHGRTDIIFAARQLQEKCQEMRTHLYTTFVDLTKAFNTVNRDVVWKVMQKFGCPERFTHIVRQLPHRMKARVTDNGAVSQWISKASQAFGWLQASVWNRHVDPLVDPFIELLVFQLFRKVLQETN</sequence>
<dbReference type="InterPro" id="IPR000477">
    <property type="entry name" value="RT_dom"/>
</dbReference>
<proteinExistence type="predicted"/>
<dbReference type="EMBL" id="UYSU01033236">
    <property type="protein sequence ID" value="VDL91795.1"/>
    <property type="molecule type" value="Genomic_DNA"/>
</dbReference>